<organism evidence="10">
    <name type="scientific">Ooceraea biroi</name>
    <name type="common">Clonal raider ant</name>
    <name type="synonym">Cerapachys biroi</name>
    <dbReference type="NCBI Taxonomy" id="2015173"/>
    <lineage>
        <taxon>Eukaryota</taxon>
        <taxon>Metazoa</taxon>
        <taxon>Ecdysozoa</taxon>
        <taxon>Arthropoda</taxon>
        <taxon>Hexapoda</taxon>
        <taxon>Insecta</taxon>
        <taxon>Pterygota</taxon>
        <taxon>Neoptera</taxon>
        <taxon>Endopterygota</taxon>
        <taxon>Hymenoptera</taxon>
        <taxon>Apocrita</taxon>
        <taxon>Aculeata</taxon>
        <taxon>Formicoidea</taxon>
        <taxon>Formicidae</taxon>
        <taxon>Dorylinae</taxon>
        <taxon>Ooceraea</taxon>
    </lineage>
</organism>
<proteinExistence type="inferred from homology"/>
<dbReference type="EMBL" id="QOIP01000001">
    <property type="protein sequence ID" value="RLU26338.1"/>
    <property type="molecule type" value="Genomic_DNA"/>
</dbReference>
<dbReference type="GO" id="GO:0005524">
    <property type="term" value="F:ATP binding"/>
    <property type="evidence" value="ECO:0007669"/>
    <property type="project" value="UniProtKB-KW"/>
</dbReference>
<dbReference type="InterPro" id="IPR027417">
    <property type="entry name" value="P-loop_NTPase"/>
</dbReference>
<name>A0A3L8E2X0_OOCBI</name>
<keyword evidence="6 8" id="KW-1133">Transmembrane helix</keyword>
<protein>
    <recommendedName>
        <fullName evidence="9">ABC transporter domain-containing protein</fullName>
    </recommendedName>
</protein>
<accession>A0A3L8E2X0</accession>
<dbReference type="GO" id="GO:0016887">
    <property type="term" value="F:ATP hydrolysis activity"/>
    <property type="evidence" value="ECO:0007669"/>
    <property type="project" value="InterPro"/>
</dbReference>
<evidence type="ECO:0000256" key="8">
    <source>
        <dbReference type="SAM" id="Phobius"/>
    </source>
</evidence>
<evidence type="ECO:0000256" key="6">
    <source>
        <dbReference type="ARBA" id="ARBA00022989"/>
    </source>
</evidence>
<evidence type="ECO:0000259" key="9">
    <source>
        <dbReference type="PROSITE" id="PS50893"/>
    </source>
</evidence>
<feature type="domain" description="ABC transporter" evidence="9">
    <location>
        <begin position="102"/>
        <end position="310"/>
    </location>
</feature>
<dbReference type="Gene3D" id="1.20.1560.10">
    <property type="entry name" value="ABC transporter type 1, transmembrane domain"/>
    <property type="match status" value="1"/>
</dbReference>
<dbReference type="Proteomes" id="UP000279307">
    <property type="component" value="Chromosome 1"/>
</dbReference>
<comment type="similarity">
    <text evidence="2">Belongs to the ABC transporter superfamily. ABCC family. Conjugate transporter (TC 3.A.1.208) subfamily.</text>
</comment>
<dbReference type="SUPFAM" id="SSF90123">
    <property type="entry name" value="ABC transporter transmembrane region"/>
    <property type="match status" value="1"/>
</dbReference>
<feature type="transmembrane region" description="Helical" evidence="8">
    <location>
        <begin position="7"/>
        <end position="26"/>
    </location>
</feature>
<sequence>MSTSRAFGFYLDLLCQLYIGVVIVIFTAFDGLAVVGNIGLTITQIMGLTNMLQWGVRQTAELESQLTSIERILEYSHLQEEPMIDSKPETKPPDDWPTKGHVEFKDVSLKYSPTGIYVLRNISFNVMPKEKIGIVGRTGAGKSSLINALFRLACVEGEIYIDKVSTDAIALHDFRSKISIIPQEPFLFTGSLRQNLDPFDQYSDAVLWQLSGCRVKETISEMAAGLNTKDNRIMVLDEATANIDPYTDSLIQKTVRTKFLNCTVFTIAHRLNTIMDNDRIIVMNAGSCVWCNQTGVSMAKNLVDIATKSFYEKRTVQKSPSR</sequence>
<reference evidence="10" key="1">
    <citation type="journal article" date="2018" name="Genome Res.">
        <title>The genomic architecture and molecular evolution of ant odorant receptors.</title>
        <authorList>
            <person name="McKenzie S.K."/>
            <person name="Kronauer D.J.C."/>
        </authorList>
    </citation>
    <scope>NUCLEOTIDE SEQUENCE [LARGE SCALE GENOMIC DNA]</scope>
    <source>
        <strain evidence="10">Clonal line C1</strain>
    </source>
</reference>
<comment type="subcellular location">
    <subcellularLocation>
        <location evidence="1">Membrane</location>
        <topology evidence="1">Multi-pass membrane protein</topology>
    </subcellularLocation>
</comment>
<evidence type="ECO:0000256" key="7">
    <source>
        <dbReference type="ARBA" id="ARBA00023136"/>
    </source>
</evidence>
<dbReference type="CDD" id="cd03244">
    <property type="entry name" value="ABCC_MRP_domain2"/>
    <property type="match status" value="1"/>
</dbReference>
<dbReference type="PANTHER" id="PTHR24223">
    <property type="entry name" value="ATP-BINDING CASSETTE SUB-FAMILY C"/>
    <property type="match status" value="1"/>
</dbReference>
<dbReference type="PANTHER" id="PTHR24223:SF456">
    <property type="entry name" value="MULTIDRUG RESISTANCE-ASSOCIATED PROTEIN LETHAL(2)03659"/>
    <property type="match status" value="1"/>
</dbReference>
<dbReference type="InterPro" id="IPR036640">
    <property type="entry name" value="ABC1_TM_sf"/>
</dbReference>
<evidence type="ECO:0000256" key="1">
    <source>
        <dbReference type="ARBA" id="ARBA00004141"/>
    </source>
</evidence>
<dbReference type="InterPro" id="IPR003439">
    <property type="entry name" value="ABC_transporter-like_ATP-bd"/>
</dbReference>
<reference evidence="10" key="2">
    <citation type="submission" date="2018-07" db="EMBL/GenBank/DDBJ databases">
        <authorList>
            <person name="Mckenzie S.K."/>
            <person name="Kronauer D.J.C."/>
        </authorList>
    </citation>
    <scope>NUCLEOTIDE SEQUENCE</scope>
    <source>
        <strain evidence="10">Clonal line C1</strain>
    </source>
</reference>
<evidence type="ECO:0000256" key="5">
    <source>
        <dbReference type="ARBA" id="ARBA00022840"/>
    </source>
</evidence>
<dbReference type="Pfam" id="PF00005">
    <property type="entry name" value="ABC_tran"/>
    <property type="match status" value="1"/>
</dbReference>
<dbReference type="SUPFAM" id="SSF52540">
    <property type="entry name" value="P-loop containing nucleoside triphosphate hydrolases"/>
    <property type="match status" value="1"/>
</dbReference>
<dbReference type="GO" id="GO:0042626">
    <property type="term" value="F:ATPase-coupled transmembrane transporter activity"/>
    <property type="evidence" value="ECO:0007669"/>
    <property type="project" value="TreeGrafter"/>
</dbReference>
<evidence type="ECO:0000256" key="2">
    <source>
        <dbReference type="ARBA" id="ARBA00009726"/>
    </source>
</evidence>
<evidence type="ECO:0000256" key="4">
    <source>
        <dbReference type="ARBA" id="ARBA00022741"/>
    </source>
</evidence>
<dbReference type="SMART" id="SM00382">
    <property type="entry name" value="AAA"/>
    <property type="match status" value="1"/>
</dbReference>
<evidence type="ECO:0000256" key="3">
    <source>
        <dbReference type="ARBA" id="ARBA00022692"/>
    </source>
</evidence>
<dbReference type="AlphaFoldDB" id="A0A3L8E2X0"/>
<dbReference type="GO" id="GO:0016020">
    <property type="term" value="C:membrane"/>
    <property type="evidence" value="ECO:0007669"/>
    <property type="project" value="UniProtKB-SubCell"/>
</dbReference>
<keyword evidence="3 8" id="KW-0812">Transmembrane</keyword>
<comment type="caution">
    <text evidence="10">The sequence shown here is derived from an EMBL/GenBank/DDBJ whole genome shotgun (WGS) entry which is preliminary data.</text>
</comment>
<dbReference type="InterPro" id="IPR050173">
    <property type="entry name" value="ABC_transporter_C-like"/>
</dbReference>
<keyword evidence="7 8" id="KW-0472">Membrane</keyword>
<dbReference type="PROSITE" id="PS50893">
    <property type="entry name" value="ABC_TRANSPORTER_2"/>
    <property type="match status" value="1"/>
</dbReference>
<dbReference type="Gene3D" id="3.40.50.300">
    <property type="entry name" value="P-loop containing nucleotide triphosphate hydrolases"/>
    <property type="match status" value="2"/>
</dbReference>
<dbReference type="FunFam" id="3.40.50.300:FF:003838">
    <property type="entry name" value="ATP-dependent bile acid permease, putative"/>
    <property type="match status" value="1"/>
</dbReference>
<keyword evidence="5" id="KW-0067">ATP-binding</keyword>
<evidence type="ECO:0000313" key="10">
    <source>
        <dbReference type="EMBL" id="RLU26338.1"/>
    </source>
</evidence>
<dbReference type="InterPro" id="IPR003593">
    <property type="entry name" value="AAA+_ATPase"/>
</dbReference>
<dbReference type="OrthoDB" id="6500128at2759"/>
<gene>
    <name evidence="10" type="ORF">DMN91_000132</name>
</gene>
<keyword evidence="4" id="KW-0547">Nucleotide-binding</keyword>